<gene>
    <name evidence="1" type="ORF">L1987_11697</name>
</gene>
<evidence type="ECO:0000313" key="2">
    <source>
        <dbReference type="Proteomes" id="UP001056120"/>
    </source>
</evidence>
<sequence>MDLSLASSPNLHFPLTKTLSFPFRFHKPLPFFTCNPQIYSRRSSITTYHPIRAQTLNQNNTPTDDDSFVLEDVPHLTNFLPDLPTYPNPLKYSQAYAIVKDTFVSPEDVLAQQIVVQKGSPRGVHFRRAGPREKGGYRGFYSKNTMELSPKVVNDIHKRGGTILQTSRGGHDTNKIVDNIQDRGINQVYIIGGDGTQKGAAAIYKVIDKSFGFDTAVEEAQRAINAAHVEVESVENRVGIMSMFIVLILPNLSEISGFIAMFATLAGRDVVCTVTGLLLDSRVSIFYLEGQGGLFEFVQQRLKENGHVVIVLAEGAGQEYVSQSVNSTEEKDASGNKLLLDIGLWLTQKFKDHFTTVKKMAINLKYVDPTYMIRAVPSNASDNIYCTLLAQSAIHGAMAGYSGFTVGPVNSRHAYIPIRRVTEATKVENLTDRMCARLLASTNQPTFLNTHEQI</sequence>
<name>A0ACB9JC21_9ASTR</name>
<dbReference type="EMBL" id="CM042021">
    <property type="protein sequence ID" value="KAI3817897.1"/>
    <property type="molecule type" value="Genomic_DNA"/>
</dbReference>
<organism evidence="1 2">
    <name type="scientific">Smallanthus sonchifolius</name>
    <dbReference type="NCBI Taxonomy" id="185202"/>
    <lineage>
        <taxon>Eukaryota</taxon>
        <taxon>Viridiplantae</taxon>
        <taxon>Streptophyta</taxon>
        <taxon>Embryophyta</taxon>
        <taxon>Tracheophyta</taxon>
        <taxon>Spermatophyta</taxon>
        <taxon>Magnoliopsida</taxon>
        <taxon>eudicotyledons</taxon>
        <taxon>Gunneridae</taxon>
        <taxon>Pentapetalae</taxon>
        <taxon>asterids</taxon>
        <taxon>campanulids</taxon>
        <taxon>Asterales</taxon>
        <taxon>Asteraceae</taxon>
        <taxon>Asteroideae</taxon>
        <taxon>Heliantheae alliance</taxon>
        <taxon>Millerieae</taxon>
        <taxon>Smallanthus</taxon>
    </lineage>
</organism>
<keyword evidence="2" id="KW-1185">Reference proteome</keyword>
<evidence type="ECO:0000313" key="1">
    <source>
        <dbReference type="EMBL" id="KAI3817897.1"/>
    </source>
</evidence>
<dbReference type="Proteomes" id="UP001056120">
    <property type="component" value="Linkage Group LG04"/>
</dbReference>
<comment type="caution">
    <text evidence="1">The sequence shown here is derived from an EMBL/GenBank/DDBJ whole genome shotgun (WGS) entry which is preliminary data.</text>
</comment>
<proteinExistence type="predicted"/>
<reference evidence="1 2" key="2">
    <citation type="journal article" date="2022" name="Mol. Ecol. Resour.">
        <title>The genomes of chicory, endive, great burdock and yacon provide insights into Asteraceae paleo-polyploidization history and plant inulin production.</title>
        <authorList>
            <person name="Fan W."/>
            <person name="Wang S."/>
            <person name="Wang H."/>
            <person name="Wang A."/>
            <person name="Jiang F."/>
            <person name="Liu H."/>
            <person name="Zhao H."/>
            <person name="Xu D."/>
            <person name="Zhang Y."/>
        </authorList>
    </citation>
    <scope>NUCLEOTIDE SEQUENCE [LARGE SCALE GENOMIC DNA]</scope>
    <source>
        <strain evidence="2">cv. Yunnan</strain>
        <tissue evidence="1">Leaves</tissue>
    </source>
</reference>
<reference evidence="2" key="1">
    <citation type="journal article" date="2022" name="Mol. Ecol. Resour.">
        <title>The genomes of chicory, endive, great burdock and yacon provide insights into Asteraceae palaeo-polyploidization history and plant inulin production.</title>
        <authorList>
            <person name="Fan W."/>
            <person name="Wang S."/>
            <person name="Wang H."/>
            <person name="Wang A."/>
            <person name="Jiang F."/>
            <person name="Liu H."/>
            <person name="Zhao H."/>
            <person name="Xu D."/>
            <person name="Zhang Y."/>
        </authorList>
    </citation>
    <scope>NUCLEOTIDE SEQUENCE [LARGE SCALE GENOMIC DNA]</scope>
    <source>
        <strain evidence="2">cv. Yunnan</strain>
    </source>
</reference>
<protein>
    <submittedName>
        <fullName evidence="1">Uncharacterized protein</fullName>
    </submittedName>
</protein>
<accession>A0ACB9JC21</accession>